<dbReference type="InterPro" id="IPR022171">
    <property type="entry name" value="PPE_C"/>
</dbReference>
<feature type="domain" description="PPE family C-terminal" evidence="2">
    <location>
        <begin position="251"/>
        <end position="328"/>
    </location>
</feature>
<accession>A0A1B4Y5H4</accession>
<dbReference type="InterPro" id="IPR000084">
    <property type="entry name" value="PE-PGRS_N"/>
</dbReference>
<feature type="domain" description="PE" evidence="1">
    <location>
        <begin position="4"/>
        <end position="95"/>
    </location>
</feature>
<evidence type="ECO:0000313" key="4">
    <source>
        <dbReference type="Proteomes" id="UP000218067"/>
    </source>
</evidence>
<name>A0A1B4Y5H4_MYCUL</name>
<organism evidence="3 4">
    <name type="scientific">Mycobacterium ulcerans subsp. shinshuense</name>
    <dbReference type="NCBI Taxonomy" id="1124626"/>
    <lineage>
        <taxon>Bacteria</taxon>
        <taxon>Bacillati</taxon>
        <taxon>Actinomycetota</taxon>
        <taxon>Actinomycetes</taxon>
        <taxon>Mycobacteriales</taxon>
        <taxon>Mycobacteriaceae</taxon>
        <taxon>Mycobacterium</taxon>
        <taxon>Mycobacterium ulcerans group</taxon>
    </lineage>
</organism>
<reference evidence="3 4" key="1">
    <citation type="submission" date="2016-08" db="EMBL/GenBank/DDBJ databases">
        <title>Complete genome sequence of Mycobacterium shinshuense, a subspecies of M. ulcerans.</title>
        <authorList>
            <person name="Yoshida M."/>
            <person name="Ogura Y."/>
            <person name="Hayashi T."/>
            <person name="Hoshino Y."/>
        </authorList>
    </citation>
    <scope>NUCLEOTIDE SEQUENCE [LARGE SCALE GENOMIC DNA]</scope>
    <source>
        <strain evidence="4">ATCC 33728</strain>
    </source>
</reference>
<gene>
    <name evidence="3" type="ORF">SHTP_3225</name>
</gene>
<dbReference type="Pfam" id="PF12484">
    <property type="entry name" value="PPE-SVP"/>
    <property type="match status" value="1"/>
</dbReference>
<dbReference type="InterPro" id="IPR038332">
    <property type="entry name" value="PPE_sf"/>
</dbReference>
<protein>
    <submittedName>
        <fullName evidence="3">PE family protein</fullName>
    </submittedName>
</protein>
<dbReference type="Proteomes" id="UP000218067">
    <property type="component" value="Chromosome"/>
</dbReference>
<proteinExistence type="predicted"/>
<dbReference type="AlphaFoldDB" id="A0A1B4Y5H4"/>
<dbReference type="Gene3D" id="1.10.287.850">
    <property type="entry name" value="HP0062-like domain"/>
    <property type="match status" value="1"/>
</dbReference>
<dbReference type="SUPFAM" id="SSF140459">
    <property type="entry name" value="PE/PPE dimer-like"/>
    <property type="match status" value="1"/>
</dbReference>
<evidence type="ECO:0000259" key="2">
    <source>
        <dbReference type="Pfam" id="PF12484"/>
    </source>
</evidence>
<evidence type="ECO:0000313" key="3">
    <source>
        <dbReference type="EMBL" id="BAV42273.1"/>
    </source>
</evidence>
<dbReference type="Pfam" id="PF00934">
    <property type="entry name" value="PE"/>
    <property type="match status" value="1"/>
</dbReference>
<sequence>MSFLTTQPEELAAAAGKLETIGATMDAENVAAVAPTTTGVIPAAADEVSALQASLFTAYGTLYQQVSAEAATLYDMFVRTLGVSAGTYAAAETANSSAAAGTLNPLTTPAQIANPAGLASQAAAVSQAAAATTVEQVGLGNLITNVPGAVMGLASPAASLVDATGLSTLVQDISSVLGTPFLQNAINGAVNTAAWFVMAAIPNSVFLGHTLNAIETAGAPVAADLAPVLAPAAGLRHAVAPLSFGGAGVEAGLGQAAGVGKLSVPVGWSSAAPALTSGTTALDGSGWAVPEESGPIAAMPGGPGMAVAGKGGGFAGPRYGFKPTVMPKQVVV</sequence>
<evidence type="ECO:0000259" key="1">
    <source>
        <dbReference type="Pfam" id="PF00934"/>
    </source>
</evidence>
<dbReference type="EMBL" id="AP017624">
    <property type="protein sequence ID" value="BAV42273.1"/>
    <property type="molecule type" value="Genomic_DNA"/>
</dbReference>